<keyword evidence="9" id="KW-1185">Reference proteome</keyword>
<keyword evidence="2" id="KW-0805">Transcription regulation</keyword>
<dbReference type="EMBL" id="PYDT01000001">
    <property type="protein sequence ID" value="THU71791.1"/>
    <property type="molecule type" value="Genomic_DNA"/>
</dbReference>
<dbReference type="AlphaFoldDB" id="A0A4S8K9Q8"/>
<keyword evidence="5" id="KW-0539">Nucleus</keyword>
<evidence type="ECO:0000256" key="1">
    <source>
        <dbReference type="ARBA" id="ARBA00004123"/>
    </source>
</evidence>
<feature type="region of interest" description="Disordered" evidence="6">
    <location>
        <begin position="156"/>
        <end position="183"/>
    </location>
</feature>
<dbReference type="Proteomes" id="UP000317650">
    <property type="component" value="Chromosome 4"/>
</dbReference>
<dbReference type="STRING" id="52838.A0A4S8K9Q8"/>
<dbReference type="SUPFAM" id="SSF55455">
    <property type="entry name" value="SRF-like"/>
    <property type="match status" value="1"/>
</dbReference>
<dbReference type="GO" id="GO:0045893">
    <property type="term" value="P:positive regulation of DNA-templated transcription"/>
    <property type="evidence" value="ECO:0007669"/>
    <property type="project" value="UniProtKB-ARBA"/>
</dbReference>
<evidence type="ECO:0000256" key="6">
    <source>
        <dbReference type="SAM" id="MobiDB-lite"/>
    </source>
</evidence>
<feature type="compositionally biased region" description="Low complexity" evidence="6">
    <location>
        <begin position="163"/>
        <end position="183"/>
    </location>
</feature>
<protein>
    <recommendedName>
        <fullName evidence="7">MADS-box domain-containing protein</fullName>
    </recommendedName>
</protein>
<dbReference type="InterPro" id="IPR036879">
    <property type="entry name" value="TF_MADSbox_sf"/>
</dbReference>
<evidence type="ECO:0000256" key="3">
    <source>
        <dbReference type="ARBA" id="ARBA00023125"/>
    </source>
</evidence>
<dbReference type="InterPro" id="IPR002100">
    <property type="entry name" value="TF_MADSbox"/>
</dbReference>
<dbReference type="PANTHER" id="PTHR11945:SF534">
    <property type="entry name" value="MYOCYTE-SPECIFIC ENHANCER FACTOR 2"/>
    <property type="match status" value="1"/>
</dbReference>
<comment type="subcellular location">
    <subcellularLocation>
        <location evidence="1">Nucleus</location>
    </subcellularLocation>
</comment>
<accession>A0A4S8K9Q8</accession>
<evidence type="ECO:0000313" key="8">
    <source>
        <dbReference type="EMBL" id="THU71791.1"/>
    </source>
</evidence>
<dbReference type="PROSITE" id="PS50066">
    <property type="entry name" value="MADS_BOX_2"/>
    <property type="match status" value="1"/>
</dbReference>
<gene>
    <name evidence="8" type="ORF">C4D60_Mb04t05240</name>
</gene>
<dbReference type="Pfam" id="PF00319">
    <property type="entry name" value="SRF-TF"/>
    <property type="match status" value="1"/>
</dbReference>
<proteinExistence type="predicted"/>
<evidence type="ECO:0000259" key="7">
    <source>
        <dbReference type="PROSITE" id="PS50066"/>
    </source>
</evidence>
<evidence type="ECO:0000256" key="4">
    <source>
        <dbReference type="ARBA" id="ARBA00023163"/>
    </source>
</evidence>
<evidence type="ECO:0000256" key="5">
    <source>
        <dbReference type="ARBA" id="ARBA00023242"/>
    </source>
</evidence>
<comment type="caution">
    <text evidence="8">The sequence shown here is derived from an EMBL/GenBank/DDBJ whole genome shotgun (WGS) entry which is preliminary data.</text>
</comment>
<dbReference type="GO" id="GO:0005634">
    <property type="term" value="C:nucleus"/>
    <property type="evidence" value="ECO:0007669"/>
    <property type="project" value="UniProtKB-SubCell"/>
</dbReference>
<dbReference type="Gene3D" id="3.40.1810.10">
    <property type="entry name" value="Transcription factor, MADS-box"/>
    <property type="match status" value="1"/>
</dbReference>
<reference evidence="8 9" key="1">
    <citation type="journal article" date="2019" name="Nat. Plants">
        <title>Genome sequencing of Musa balbisiana reveals subgenome evolution and function divergence in polyploid bananas.</title>
        <authorList>
            <person name="Yao X."/>
        </authorList>
    </citation>
    <scope>NUCLEOTIDE SEQUENCE [LARGE SCALE GENOMIC DNA]</scope>
    <source>
        <strain evidence="9">cv. DH-PKW</strain>
        <tissue evidence="8">Leaves</tissue>
    </source>
</reference>
<keyword evidence="4" id="KW-0804">Transcription</keyword>
<evidence type="ECO:0000256" key="2">
    <source>
        <dbReference type="ARBA" id="ARBA00023015"/>
    </source>
</evidence>
<organism evidence="8 9">
    <name type="scientific">Musa balbisiana</name>
    <name type="common">Banana</name>
    <dbReference type="NCBI Taxonomy" id="52838"/>
    <lineage>
        <taxon>Eukaryota</taxon>
        <taxon>Viridiplantae</taxon>
        <taxon>Streptophyta</taxon>
        <taxon>Embryophyta</taxon>
        <taxon>Tracheophyta</taxon>
        <taxon>Spermatophyta</taxon>
        <taxon>Magnoliopsida</taxon>
        <taxon>Liliopsida</taxon>
        <taxon>Zingiberales</taxon>
        <taxon>Musaceae</taxon>
        <taxon>Musa</taxon>
    </lineage>
</organism>
<dbReference type="SMART" id="SM00432">
    <property type="entry name" value="MADS"/>
    <property type="match status" value="1"/>
</dbReference>
<dbReference type="PRINTS" id="PR00404">
    <property type="entry name" value="MADSDOMAIN"/>
</dbReference>
<sequence length="183" mass="20125">MAMESSQVAAAKKKAKKKGTSQGKQKIPIKKIEDRALRHVVFNKLRKDLFGMAARLSATTGARIAIIVFSPSGRLFTFGRPSVAAVLRAFLLDRLRRPAEPEEVLRRVGAMEALRGPAFAEAEERASTLESPQRRLERLEKLRSLALARAHELASAREEAEAASKTTDVDPVTVTPDDIPARD</sequence>
<name>A0A4S8K9Q8_MUSBA</name>
<keyword evidence="3" id="KW-0238">DNA-binding</keyword>
<dbReference type="GO" id="GO:0000981">
    <property type="term" value="F:DNA-binding transcription factor activity, RNA polymerase II-specific"/>
    <property type="evidence" value="ECO:0007669"/>
    <property type="project" value="TreeGrafter"/>
</dbReference>
<dbReference type="GO" id="GO:0046983">
    <property type="term" value="F:protein dimerization activity"/>
    <property type="evidence" value="ECO:0007669"/>
    <property type="project" value="InterPro"/>
</dbReference>
<feature type="region of interest" description="Disordered" evidence="6">
    <location>
        <begin position="1"/>
        <end position="27"/>
    </location>
</feature>
<dbReference type="GO" id="GO:0000978">
    <property type="term" value="F:RNA polymerase II cis-regulatory region sequence-specific DNA binding"/>
    <property type="evidence" value="ECO:0007669"/>
    <property type="project" value="TreeGrafter"/>
</dbReference>
<feature type="domain" description="MADS-box" evidence="7">
    <location>
        <begin position="22"/>
        <end position="82"/>
    </location>
</feature>
<evidence type="ECO:0000313" key="9">
    <source>
        <dbReference type="Proteomes" id="UP000317650"/>
    </source>
</evidence>
<dbReference type="PANTHER" id="PTHR11945">
    <property type="entry name" value="MADS BOX PROTEIN"/>
    <property type="match status" value="1"/>
</dbReference>